<feature type="region of interest" description="Disordered" evidence="3">
    <location>
        <begin position="1692"/>
        <end position="1732"/>
    </location>
</feature>
<dbReference type="PROSITE" id="PS51182">
    <property type="entry name" value="C2_TENSIN"/>
    <property type="match status" value="1"/>
</dbReference>
<dbReference type="InterPro" id="IPR014020">
    <property type="entry name" value="Tensin_C2-dom"/>
</dbReference>
<feature type="compositionally biased region" description="Basic and acidic residues" evidence="3">
    <location>
        <begin position="599"/>
        <end position="610"/>
    </location>
</feature>
<feature type="compositionally biased region" description="Basic residues" evidence="3">
    <location>
        <begin position="655"/>
        <end position="669"/>
    </location>
</feature>
<dbReference type="SUPFAM" id="SSF55550">
    <property type="entry name" value="SH2 domain"/>
    <property type="match status" value="1"/>
</dbReference>
<accession>A0A4E0RKP9</accession>
<dbReference type="InterPro" id="IPR029021">
    <property type="entry name" value="Prot-tyrosine_phosphatase-like"/>
</dbReference>
<dbReference type="EMBL" id="JXXN02000159">
    <property type="protein sequence ID" value="THD28405.1"/>
    <property type="molecule type" value="Genomic_DNA"/>
</dbReference>
<feature type="region of interest" description="Disordered" evidence="3">
    <location>
        <begin position="982"/>
        <end position="1009"/>
    </location>
</feature>
<feature type="compositionally biased region" description="Polar residues" evidence="3">
    <location>
        <begin position="698"/>
        <end position="710"/>
    </location>
</feature>
<feature type="compositionally biased region" description="Low complexity" evidence="3">
    <location>
        <begin position="1042"/>
        <end position="1073"/>
    </location>
</feature>
<feature type="compositionally biased region" description="Polar residues" evidence="3">
    <location>
        <begin position="1517"/>
        <end position="1532"/>
    </location>
</feature>
<feature type="compositionally biased region" description="Polar residues" evidence="3">
    <location>
        <begin position="833"/>
        <end position="847"/>
    </location>
</feature>
<feature type="region of interest" description="Disordered" evidence="3">
    <location>
        <begin position="1407"/>
        <end position="1451"/>
    </location>
</feature>
<feature type="region of interest" description="Disordered" evidence="3">
    <location>
        <begin position="1034"/>
        <end position="1110"/>
    </location>
</feature>
<evidence type="ECO:0000256" key="3">
    <source>
        <dbReference type="SAM" id="MobiDB-lite"/>
    </source>
</evidence>
<feature type="compositionally biased region" description="Polar residues" evidence="3">
    <location>
        <begin position="631"/>
        <end position="642"/>
    </location>
</feature>
<name>A0A4E0RKP9_FASHE</name>
<dbReference type="Gene3D" id="3.30.505.10">
    <property type="entry name" value="SH2 domain"/>
    <property type="match status" value="1"/>
</dbReference>
<evidence type="ECO:0000259" key="5">
    <source>
        <dbReference type="PROSITE" id="PS51182"/>
    </source>
</evidence>
<feature type="compositionally biased region" description="Polar residues" evidence="3">
    <location>
        <begin position="985"/>
        <end position="999"/>
    </location>
</feature>
<comment type="caution">
    <text evidence="6">The sequence shown here is derived from an EMBL/GenBank/DDBJ whole genome shotgun (WGS) entry which is preliminary data.</text>
</comment>
<feature type="region of interest" description="Disordered" evidence="3">
    <location>
        <begin position="833"/>
        <end position="877"/>
    </location>
</feature>
<keyword evidence="1 2" id="KW-0727">SH2 domain</keyword>
<feature type="region of interest" description="Disordered" evidence="3">
    <location>
        <begin position="591"/>
        <end position="610"/>
    </location>
</feature>
<evidence type="ECO:0000259" key="4">
    <source>
        <dbReference type="PROSITE" id="PS50001"/>
    </source>
</evidence>
<feature type="compositionally biased region" description="Low complexity" evidence="3">
    <location>
        <begin position="1437"/>
        <end position="1446"/>
    </location>
</feature>
<dbReference type="InterPro" id="IPR051484">
    <property type="entry name" value="Tensin_PTEN_phosphatase"/>
</dbReference>
<dbReference type="Gene3D" id="3.90.190.10">
    <property type="entry name" value="Protein tyrosine phosphatase superfamily"/>
    <property type="match status" value="1"/>
</dbReference>
<feature type="compositionally biased region" description="Polar residues" evidence="3">
    <location>
        <begin position="1832"/>
        <end position="1850"/>
    </location>
</feature>
<feature type="domain" description="SH2" evidence="4">
    <location>
        <begin position="2228"/>
        <end position="2338"/>
    </location>
</feature>
<feature type="region of interest" description="Disordered" evidence="3">
    <location>
        <begin position="1485"/>
        <end position="1542"/>
    </location>
</feature>
<evidence type="ECO:0000313" key="6">
    <source>
        <dbReference type="EMBL" id="THD28405.1"/>
    </source>
</evidence>
<feature type="compositionally biased region" description="Polar residues" evidence="3">
    <location>
        <begin position="1407"/>
        <end position="1421"/>
    </location>
</feature>
<organism evidence="6 7">
    <name type="scientific">Fasciola hepatica</name>
    <name type="common">Liver fluke</name>
    <dbReference type="NCBI Taxonomy" id="6192"/>
    <lineage>
        <taxon>Eukaryota</taxon>
        <taxon>Metazoa</taxon>
        <taxon>Spiralia</taxon>
        <taxon>Lophotrochozoa</taxon>
        <taxon>Platyhelminthes</taxon>
        <taxon>Trematoda</taxon>
        <taxon>Digenea</taxon>
        <taxon>Plagiorchiida</taxon>
        <taxon>Echinostomata</taxon>
        <taxon>Echinostomatoidea</taxon>
        <taxon>Fasciolidae</taxon>
        <taxon>Fasciola</taxon>
    </lineage>
</organism>
<dbReference type="InterPro" id="IPR000980">
    <property type="entry name" value="SH2"/>
</dbReference>
<proteinExistence type="predicted"/>
<evidence type="ECO:0000256" key="2">
    <source>
        <dbReference type="PROSITE-ProRule" id="PRU00191"/>
    </source>
</evidence>
<feature type="compositionally biased region" description="Pro residues" evidence="3">
    <location>
        <begin position="717"/>
        <end position="732"/>
    </location>
</feature>
<gene>
    <name evidence="6" type="ORF">D915_000437</name>
</gene>
<feature type="region of interest" description="Disordered" evidence="3">
    <location>
        <begin position="2029"/>
        <end position="2054"/>
    </location>
</feature>
<dbReference type="PANTHER" id="PTHR45734:SF10">
    <property type="entry name" value="BLISTERY, ISOFORM A"/>
    <property type="match status" value="1"/>
</dbReference>
<protein>
    <submittedName>
        <fullName evidence="6">Tensin-3</fullName>
    </submittedName>
</protein>
<feature type="region of interest" description="Disordered" evidence="3">
    <location>
        <begin position="1911"/>
        <end position="1969"/>
    </location>
</feature>
<dbReference type="GO" id="GO:0005925">
    <property type="term" value="C:focal adhesion"/>
    <property type="evidence" value="ECO:0007669"/>
    <property type="project" value="TreeGrafter"/>
</dbReference>
<feature type="compositionally biased region" description="Basic residues" evidence="3">
    <location>
        <begin position="2042"/>
        <end position="2051"/>
    </location>
</feature>
<evidence type="ECO:0000256" key="1">
    <source>
        <dbReference type="ARBA" id="ARBA00022999"/>
    </source>
</evidence>
<feature type="domain" description="C2 tensin-type" evidence="5">
    <location>
        <begin position="338"/>
        <end position="478"/>
    </location>
</feature>
<reference evidence="6" key="1">
    <citation type="submission" date="2019-03" db="EMBL/GenBank/DDBJ databases">
        <title>Improved annotation for the trematode Fasciola hepatica.</title>
        <authorList>
            <person name="Choi Y.-J."/>
            <person name="Martin J."/>
            <person name="Mitreva M."/>
        </authorList>
    </citation>
    <scope>NUCLEOTIDE SEQUENCE [LARGE SCALE GENOMIC DNA]</scope>
</reference>
<dbReference type="SUPFAM" id="SSF50729">
    <property type="entry name" value="PH domain-like"/>
    <property type="match status" value="1"/>
</dbReference>
<evidence type="ECO:0000313" key="7">
    <source>
        <dbReference type="Proteomes" id="UP000230066"/>
    </source>
</evidence>
<dbReference type="PANTHER" id="PTHR45734">
    <property type="entry name" value="TENSIN"/>
    <property type="match status" value="1"/>
</dbReference>
<feature type="compositionally biased region" description="Low complexity" evidence="3">
    <location>
        <begin position="733"/>
        <end position="744"/>
    </location>
</feature>
<feature type="compositionally biased region" description="Polar residues" evidence="3">
    <location>
        <begin position="1940"/>
        <end position="1963"/>
    </location>
</feature>
<feature type="region of interest" description="Disordered" evidence="3">
    <location>
        <begin position="1820"/>
        <end position="1890"/>
    </location>
</feature>
<feature type="compositionally biased region" description="Low complexity" evidence="3">
    <location>
        <begin position="1711"/>
        <end position="1726"/>
    </location>
</feature>
<dbReference type="Proteomes" id="UP000230066">
    <property type="component" value="Unassembled WGS sequence"/>
</dbReference>
<sequence>MNGEISNQAGDLAGDAPEWESVNLYRPSRFKTKTSTEFESITTVEPMEDYPLPDAPLKMFCEEHEKTEASDCSITYGPVIEPPQYEHKKARFVSPTRVPKECSPEIPSPIKAEPEEFIDTEVEEYENVSSTKSVDAAEDLAMQMEQISVSTHSENSDSKSEPPVARLEQISQRIFATILPENETPEQRHCDLMQSRGRLTELTNKAPILVINCGEPSTQLMTTFDTIQNCPFNLNGFPDLATYITFCERVYDWLASDHTRTVMLYAEAGEAHTRLLLLCHALSCYFETYDRQDPTTGRNLRQYVRTYPNGIVCTPVGWLRYAGYMRLFSPEKCLSILRSSICIYHLTLYNFPVFEENKLRLFFKFYSGCPLRPVYTTNIHTFSGSSSNGVVLNFHTPADSPARDHGLYLVGDIAVFAYHCRPYPAQRIRLFRLHFHSCQAITNSLAFQLDDFDEISDAFPSSVRLQFYCAKSFTSSSDGLDVRDENLNSQHQNNRGVLRNQINGPLSADDAVRIRDSLENLSPTSTSISAPRPRTVSFRSLVDRMMTRESVKLSNVGKYGQSIGTAGRHLRFASQSDSEMVLPPLCEDSEVDELQSTDRNGRRQSEDSNSLHKRIIKALFKTPRLSHSKKSAQSTDELSETQLMPPPTDTFVVKTTKRKRTVKVGKKLKQLLSGRGEMETGAEAASSPYTSHGARTPSMDSSSETDSVCSMSDRPRSTPPRRPPPPRPPPLSLSPSTLVSSRTSKTTAEVRGTATAKLGPPPKLRKVETVGEADKPLTASVPVFHHTEDLLEAARRLNFMAGTQELDRLLEELRLTSMNMASGLPPIGSQFSSASQYYSPKPHSTSGYPRGSTPPVHQTGYLHQQQQQQQQRHSESRFYTTRSASAIGSHSNLDHGPFSYNGTSFNTQPSGYNYLKQSSYHTERRIDNLNKPTSQYPSYRSLYSPIPSQRHHSIYTTTLKPRTPMGPRQLSQIHLTIDPECGTAEATQGPTSLLVNDQGSSRREQLLESELNSARQELAQLRRAISLVDERRHATRHEELSSRLSPSRLPQSRSPGPIHHQQQHQQPQQQQQQFMSRTTSSYHSQQHGQRSSSTFQRAHPRQDTTATCHQTETETFVSHYSSGLRLDSKKKTHSDVVRRKPLRSCGYQQLGSAQAVTPVQSPSSNRFSHFDYEGLGSVNRKTCRADCVPRSPIHRRQNCHGSSCHYCLSDNTGSLISNCCALDADSGSSTDKEDQYPSIYVANNAKRMTQSYHEQGNNVARDQAPEIVSEEEMMNSKRNTGVSHVIPIIVGSRTPVRKELQIIHEPTSLRQSSYNQDYSSAALCQRIPSTYNQQEQCQRQQQHLRRDQMRSQSHATVTTMCTNTITENAHYIPVTSERKIPIRSKPRQVTIDRIPITFIHEPMIQGHNNKTDSMLHTSGNLESRDIRLHRRSRSRDSSASDPVSRRSTPRSDIFTRMEPLFPQYAELRSSQVLFAREELISSATSEALTPTNGEKRQEGNSKLKLTSQHKQVAGEFRNNSMSSRPDRSNINNGYRKRPETNGVANSISHDFAIPAAAPRTVPNGIKDSLENNISSDVNNAKPTRQVHRPQVTQPLHLHTEPDSMTAVDLSSDHQHRSPLIPEQRLKMDQDYSPQTASVQSPMETAQNVQLMRADRPPVVVSVSYLPRSESRPQDGSSYPLTKRAMSHTNVYGPRSWNLRSRQGSESDLAVRRVTSVSSSAGRSSYSAHRERIRQEREQELLMRQQQMQRQRQMAASTTGLHEHSLQHQSRHQQQYRSLSAVNQNGGSEAFEEIETIILQPIGRGVQDIDSRVGSMTTLARAPGGSLIDGSGRQASPSRSTFQHPNASLLSDSAHPQLFAGSRMRTPSPAVVAQEKVDNHPPSTTRTLTRGADPRAYPLRYQRSLPEQIHQHNQPYHSEHRVQQHHQTKSYLDRPVRPDNRTGTPKIPTSTESHSESHFATSFRTPVGSPAVGRRTRALANQPDDISHPSIRRYTPDQSAMDDSEFAILGTDDNKRHLVTSSAMEQAAGFSTPLPPTTGHIPRNQHAKRSKRTEHQPVEELGQLQVEVIEPEPRQHPRSPVARQIHEAVANISPKPALHVDAPFPSGLHRVDDGQRSGLTRRGFSSTQFLHRNTSNSDISRPTTLSQQQVPLSAQTIGASRFGTVSATPQMSGSRSQLSTTSSTIIAPASAAPIPITNGWKNEPTKSTFSDVADGANNLSIVQETAPAWYRPTLSREAAISILRQQPPGSFLIRDSTTFKDAFGLAVKVATLPPKVTPKSDDLQSELVRHYLIEVVNAPNKGVRLKGFASEPVFASLAALIHQHTIDPLALPCRLILPPIPAHIPSSGTAALPAIVIGSSPKSHVLPTNPQTLADLRGPMDHTTVTSGGSVLCGGAPSESGSAQIDGLSANAMNSVTPVTRVDGGTSSPITNDGIPTASSPNVPFVCVLHENPPEMEGQLSQGLTFRCLMLGSVDTPQWSMEMCFSRAVDQLIPLTLLTAADCDRGVSRVRYTEVQLHVSSHDGITIIDLQRRLFLRRHLPNHVLMYCGIETRKKEFSHPEHKLHGIVNPKIFGIVVRKGISECTTHIFTECDPIHTTDSIVRHIRETYPHMNVR</sequence>
<feature type="compositionally biased region" description="Basic and acidic residues" evidence="3">
    <location>
        <begin position="1930"/>
        <end position="1939"/>
    </location>
</feature>
<dbReference type="InterPro" id="IPR011993">
    <property type="entry name" value="PH-like_dom_sf"/>
</dbReference>
<dbReference type="Gene3D" id="2.60.40.1110">
    <property type="match status" value="1"/>
</dbReference>
<dbReference type="InterPro" id="IPR036860">
    <property type="entry name" value="SH2_dom_sf"/>
</dbReference>
<dbReference type="Gene3D" id="2.30.29.30">
    <property type="entry name" value="Pleckstrin-homology domain (PH domain)/Phosphotyrosine-binding domain (PTB)"/>
    <property type="match status" value="1"/>
</dbReference>
<dbReference type="SMART" id="SM00252">
    <property type="entry name" value="SH2"/>
    <property type="match status" value="1"/>
</dbReference>
<keyword evidence="7" id="KW-1185">Reference proteome</keyword>
<dbReference type="Pfam" id="PF00017">
    <property type="entry name" value="SH2"/>
    <property type="match status" value="1"/>
</dbReference>
<feature type="compositionally biased region" description="Polar residues" evidence="3">
    <location>
        <begin position="1074"/>
        <end position="1096"/>
    </location>
</feature>
<dbReference type="PROSITE" id="PS50001">
    <property type="entry name" value="SH2"/>
    <property type="match status" value="1"/>
</dbReference>
<feature type="region of interest" description="Disordered" evidence="3">
    <location>
        <begin position="618"/>
        <end position="765"/>
    </location>
</feature>